<evidence type="ECO:0000256" key="1">
    <source>
        <dbReference type="ARBA" id="ARBA00005187"/>
    </source>
</evidence>
<dbReference type="SUPFAM" id="SSF52402">
    <property type="entry name" value="Adenine nucleotide alpha hydrolases-like"/>
    <property type="match status" value="1"/>
</dbReference>
<evidence type="ECO:0000313" key="12">
    <source>
        <dbReference type="EMBL" id="NFV81560.1"/>
    </source>
</evidence>
<dbReference type="PROSITE" id="PS51278">
    <property type="entry name" value="GATASE_TYPE_2"/>
    <property type="match status" value="1"/>
</dbReference>
<evidence type="ECO:0000259" key="11">
    <source>
        <dbReference type="PROSITE" id="PS51278"/>
    </source>
</evidence>
<accession>A0A7C9QVE1</accession>
<dbReference type="EC" id="6.3.5.4" evidence="3"/>
<dbReference type="InterPro" id="IPR029055">
    <property type="entry name" value="Ntn_hydrolases_N"/>
</dbReference>
<evidence type="ECO:0000313" key="13">
    <source>
        <dbReference type="Proteomes" id="UP000480684"/>
    </source>
</evidence>
<feature type="signal peptide" evidence="10">
    <location>
        <begin position="1"/>
        <end position="19"/>
    </location>
</feature>
<feature type="binding site" evidence="9">
    <location>
        <position position="100"/>
    </location>
    <ligand>
        <name>L-glutamine</name>
        <dbReference type="ChEBI" id="CHEBI:58359"/>
    </ligand>
</feature>
<reference evidence="12 13" key="1">
    <citation type="submission" date="2020-02" db="EMBL/GenBank/DDBJ databases">
        <authorList>
            <person name="Dziuba M."/>
            <person name="Kuznetsov B."/>
            <person name="Mardanov A."/>
            <person name="Ravin N."/>
            <person name="Grouzdev D."/>
        </authorList>
    </citation>
    <scope>NUCLEOTIDE SEQUENCE [LARGE SCALE GENOMIC DNA]</scope>
    <source>
        <strain evidence="12 13">SpK</strain>
    </source>
</reference>
<dbReference type="GO" id="GO:0005829">
    <property type="term" value="C:cytosol"/>
    <property type="evidence" value="ECO:0007669"/>
    <property type="project" value="TreeGrafter"/>
</dbReference>
<feature type="active site" description="For GATase activity" evidence="8">
    <location>
        <position position="2"/>
    </location>
</feature>
<evidence type="ECO:0000256" key="7">
    <source>
        <dbReference type="ARBA" id="ARBA00048741"/>
    </source>
</evidence>
<keyword evidence="6 8" id="KW-0315">Glutamine amidotransferase</keyword>
<dbReference type="InterPro" id="IPR014729">
    <property type="entry name" value="Rossmann-like_a/b/a_fold"/>
</dbReference>
<dbReference type="SUPFAM" id="SSF56235">
    <property type="entry name" value="N-terminal nucleophile aminohydrolases (Ntn hydrolases)"/>
    <property type="match status" value="1"/>
</dbReference>
<keyword evidence="8" id="KW-0028">Amino-acid biosynthesis</keyword>
<name>A0A7C9QVE1_9PROT</name>
<dbReference type="AlphaFoldDB" id="A0A7C9QVE1"/>
<evidence type="ECO:0000256" key="10">
    <source>
        <dbReference type="SAM" id="SignalP"/>
    </source>
</evidence>
<evidence type="ECO:0000256" key="5">
    <source>
        <dbReference type="ARBA" id="ARBA00022840"/>
    </source>
</evidence>
<dbReference type="InterPro" id="IPR001962">
    <property type="entry name" value="Asn_synthase"/>
</dbReference>
<evidence type="ECO:0000256" key="8">
    <source>
        <dbReference type="PIRSR" id="PIRSR001589-1"/>
    </source>
</evidence>
<dbReference type="InterPro" id="IPR006426">
    <property type="entry name" value="Asn_synth_AEB"/>
</dbReference>
<proteinExistence type="inferred from homology"/>
<evidence type="ECO:0000256" key="2">
    <source>
        <dbReference type="ARBA" id="ARBA00005752"/>
    </source>
</evidence>
<gene>
    <name evidence="12" type="primary">asnB</name>
    <name evidence="12" type="ORF">G4223_15730</name>
</gene>
<dbReference type="InterPro" id="IPR017932">
    <property type="entry name" value="GATase_2_dom"/>
</dbReference>
<evidence type="ECO:0000256" key="6">
    <source>
        <dbReference type="ARBA" id="ARBA00022962"/>
    </source>
</evidence>
<dbReference type="NCBIfam" id="TIGR01536">
    <property type="entry name" value="asn_synth_AEB"/>
    <property type="match status" value="1"/>
</dbReference>
<dbReference type="Proteomes" id="UP000480684">
    <property type="component" value="Unassembled WGS sequence"/>
</dbReference>
<dbReference type="GO" id="GO:0006529">
    <property type="term" value="P:asparagine biosynthetic process"/>
    <property type="evidence" value="ECO:0007669"/>
    <property type="project" value="UniProtKB-KW"/>
</dbReference>
<dbReference type="PANTHER" id="PTHR43284">
    <property type="entry name" value="ASPARAGINE SYNTHETASE (GLUTAMINE-HYDROLYZING)"/>
    <property type="match status" value="1"/>
</dbReference>
<keyword evidence="13" id="KW-1185">Reference proteome</keyword>
<keyword evidence="10" id="KW-0732">Signal</keyword>
<keyword evidence="4 9" id="KW-0547">Nucleotide-binding</keyword>
<dbReference type="RefSeq" id="WP_163681734.1">
    <property type="nucleotide sequence ID" value="NZ_JAAIYP010000042.1"/>
</dbReference>
<dbReference type="Gene3D" id="3.60.20.10">
    <property type="entry name" value="Glutamine Phosphoribosylpyrophosphate, subunit 1, domain 1"/>
    <property type="match status" value="1"/>
</dbReference>
<comment type="catalytic activity">
    <reaction evidence="7">
        <text>L-aspartate + L-glutamine + ATP + H2O = L-asparagine + L-glutamate + AMP + diphosphate + H(+)</text>
        <dbReference type="Rhea" id="RHEA:12228"/>
        <dbReference type="ChEBI" id="CHEBI:15377"/>
        <dbReference type="ChEBI" id="CHEBI:15378"/>
        <dbReference type="ChEBI" id="CHEBI:29985"/>
        <dbReference type="ChEBI" id="CHEBI:29991"/>
        <dbReference type="ChEBI" id="CHEBI:30616"/>
        <dbReference type="ChEBI" id="CHEBI:33019"/>
        <dbReference type="ChEBI" id="CHEBI:58048"/>
        <dbReference type="ChEBI" id="CHEBI:58359"/>
        <dbReference type="ChEBI" id="CHEBI:456215"/>
        <dbReference type="EC" id="6.3.5.4"/>
    </reaction>
</comment>
<dbReference type="CDD" id="cd01991">
    <property type="entry name" value="Asn_synthase_B_C"/>
    <property type="match status" value="1"/>
</dbReference>
<evidence type="ECO:0000256" key="9">
    <source>
        <dbReference type="PIRSR" id="PIRSR001589-2"/>
    </source>
</evidence>
<sequence>MCGIAGIAALAPVTPATVAAMTATMVHRGPDGHGLWSSPDGRVVLGHRRLAIIDTSAAGAQPMASADGTRVLCFNGEIYNYREVAARLTAEGATFSGHSDTEVLLAAYGRWGEDCLAELNGMFAFALWDGVRNRLFCARDRFGEKPFLFATPPGAFVFASEYKALLTVAEIGDDVDPSLLARFLVTSADGLDDRRQSVFPAISQLLPGECLTLDLDSMVPAIRRYWTLRPGAPLAGSETEVFARFGEVLEDSVRLRLRSDVPVGSCLSGGLDSSAIVCLARKLRGDGDYHVFTGRFPGSEADEWPYAEQVVAATGATAHVVTPDPARLVAELPHFIWHNELPVGSSSQYAQYCVFRLAAEHSVTVLLDGQGADEILGGYEQYFMPYLAARRAAGLDVREEEEAIRARYPAALFSRAMTVKRAMPVWLKRILADLGGRGSDVALGLAAGLDISAAAHAAPPDLDALRQALHRDSFHTHLPTLLRYGDRNSMAHSREVRLPFCDHRVAELAFTLPPHLLMGETQTKRLMRESLRGILPEAIRCRWNKRGFRPPQEQWLAGPMLPAMRETLESPEFAGRGLWRVKWWRSVLDRFESGETGLAWVLWRPFVTEAWFRHFLAPLRATPRLSWRKDAA</sequence>
<feature type="chain" id="PRO_5028999907" description="asparagine synthase (glutamine-hydrolyzing)" evidence="10">
    <location>
        <begin position="20"/>
        <end position="632"/>
    </location>
</feature>
<protein>
    <recommendedName>
        <fullName evidence="3">asparagine synthase (glutamine-hydrolyzing)</fullName>
        <ecNumber evidence="3">6.3.5.4</ecNumber>
    </recommendedName>
</protein>
<dbReference type="PANTHER" id="PTHR43284:SF1">
    <property type="entry name" value="ASPARAGINE SYNTHETASE"/>
    <property type="match status" value="1"/>
</dbReference>
<keyword evidence="8" id="KW-0061">Asparagine biosynthesis</keyword>
<dbReference type="Pfam" id="PF13537">
    <property type="entry name" value="GATase_7"/>
    <property type="match status" value="1"/>
</dbReference>
<evidence type="ECO:0000256" key="4">
    <source>
        <dbReference type="ARBA" id="ARBA00022741"/>
    </source>
</evidence>
<evidence type="ECO:0000256" key="3">
    <source>
        <dbReference type="ARBA" id="ARBA00012737"/>
    </source>
</evidence>
<feature type="domain" description="Glutamine amidotransferase type-2" evidence="11">
    <location>
        <begin position="2"/>
        <end position="216"/>
    </location>
</feature>
<dbReference type="GO" id="GO:0005524">
    <property type="term" value="F:ATP binding"/>
    <property type="evidence" value="ECO:0007669"/>
    <property type="project" value="UniProtKB-KW"/>
</dbReference>
<keyword evidence="12" id="KW-0436">Ligase</keyword>
<keyword evidence="5 9" id="KW-0067">ATP-binding</keyword>
<dbReference type="Pfam" id="PF00733">
    <property type="entry name" value="Asn_synthase"/>
    <property type="match status" value="1"/>
</dbReference>
<comment type="pathway">
    <text evidence="1">Amino-acid biosynthesis; L-asparagine biosynthesis; L-asparagine from L-aspartate (L-Gln route): step 1/1.</text>
</comment>
<dbReference type="GO" id="GO:0004066">
    <property type="term" value="F:asparagine synthase (glutamine-hydrolyzing) activity"/>
    <property type="evidence" value="ECO:0007669"/>
    <property type="project" value="UniProtKB-EC"/>
</dbReference>
<comment type="caution">
    <text evidence="12">The sequence shown here is derived from an EMBL/GenBank/DDBJ whole genome shotgun (WGS) entry which is preliminary data.</text>
</comment>
<organism evidence="12 13">
    <name type="scientific">Magnetospirillum aberrantis SpK</name>
    <dbReference type="NCBI Taxonomy" id="908842"/>
    <lineage>
        <taxon>Bacteria</taxon>
        <taxon>Pseudomonadati</taxon>
        <taxon>Pseudomonadota</taxon>
        <taxon>Alphaproteobacteria</taxon>
        <taxon>Rhodospirillales</taxon>
        <taxon>Rhodospirillaceae</taxon>
        <taxon>Magnetospirillum</taxon>
    </lineage>
</organism>
<dbReference type="Gene3D" id="3.40.50.620">
    <property type="entry name" value="HUPs"/>
    <property type="match status" value="1"/>
</dbReference>
<dbReference type="InterPro" id="IPR033738">
    <property type="entry name" value="AsnB_N"/>
</dbReference>
<dbReference type="EMBL" id="JAAIYP010000042">
    <property type="protein sequence ID" value="NFV81560.1"/>
    <property type="molecule type" value="Genomic_DNA"/>
</dbReference>
<dbReference type="PIRSF" id="PIRSF001589">
    <property type="entry name" value="Asn_synthetase_glu-h"/>
    <property type="match status" value="1"/>
</dbReference>
<dbReference type="CDD" id="cd00712">
    <property type="entry name" value="AsnB"/>
    <property type="match status" value="1"/>
</dbReference>
<dbReference type="InterPro" id="IPR051786">
    <property type="entry name" value="ASN_synthetase/amidase"/>
</dbReference>
<comment type="similarity">
    <text evidence="2">Belongs to the asparagine synthetase family.</text>
</comment>